<protein>
    <submittedName>
        <fullName evidence="1">Uncharacterized protein</fullName>
    </submittedName>
</protein>
<proteinExistence type="predicted"/>
<keyword evidence="2" id="KW-1185">Reference proteome</keyword>
<dbReference type="EMBL" id="CADEAL010000564">
    <property type="protein sequence ID" value="CAB1422153.1"/>
    <property type="molecule type" value="Genomic_DNA"/>
</dbReference>
<dbReference type="AlphaFoldDB" id="A0A9N7U0B9"/>
<dbReference type="Proteomes" id="UP001153269">
    <property type="component" value="Unassembled WGS sequence"/>
</dbReference>
<comment type="caution">
    <text evidence="1">The sequence shown here is derived from an EMBL/GenBank/DDBJ whole genome shotgun (WGS) entry which is preliminary data.</text>
</comment>
<organism evidence="1 2">
    <name type="scientific">Pleuronectes platessa</name>
    <name type="common">European plaice</name>
    <dbReference type="NCBI Taxonomy" id="8262"/>
    <lineage>
        <taxon>Eukaryota</taxon>
        <taxon>Metazoa</taxon>
        <taxon>Chordata</taxon>
        <taxon>Craniata</taxon>
        <taxon>Vertebrata</taxon>
        <taxon>Euteleostomi</taxon>
        <taxon>Actinopterygii</taxon>
        <taxon>Neopterygii</taxon>
        <taxon>Teleostei</taxon>
        <taxon>Neoteleostei</taxon>
        <taxon>Acanthomorphata</taxon>
        <taxon>Carangaria</taxon>
        <taxon>Pleuronectiformes</taxon>
        <taxon>Pleuronectoidei</taxon>
        <taxon>Pleuronectidae</taxon>
        <taxon>Pleuronectes</taxon>
    </lineage>
</organism>
<gene>
    <name evidence="1" type="ORF">PLEPLA_LOCUS10042</name>
</gene>
<reference evidence="1" key="1">
    <citation type="submission" date="2020-03" db="EMBL/GenBank/DDBJ databases">
        <authorList>
            <person name="Weist P."/>
        </authorList>
    </citation>
    <scope>NUCLEOTIDE SEQUENCE</scope>
</reference>
<feature type="non-terminal residue" evidence="1">
    <location>
        <position position="139"/>
    </location>
</feature>
<evidence type="ECO:0000313" key="1">
    <source>
        <dbReference type="EMBL" id="CAB1422153.1"/>
    </source>
</evidence>
<sequence>MAGNICLSALQLMKRDESSLHPIPFPLPSAQASPPPSHSLIAWILRPQSVEVNDGSEKQHYTTCTYIPRQLVGSGKDGKRDEVVLGDKDMLSDSWGIGAQQSWNTTALGGGCLDEELLEVDARLVFLGEGLSGCCLGCP</sequence>
<name>A0A9N7U0B9_PLEPL</name>
<evidence type="ECO:0000313" key="2">
    <source>
        <dbReference type="Proteomes" id="UP001153269"/>
    </source>
</evidence>
<accession>A0A9N7U0B9</accession>